<dbReference type="InterPro" id="IPR014729">
    <property type="entry name" value="Rossmann-like_a/b/a_fold"/>
</dbReference>
<feature type="domain" description="Phosphoadenosine phosphosulphate reductase" evidence="1">
    <location>
        <begin position="41"/>
        <end position="222"/>
    </location>
</feature>
<name>A0AAU8JIJ6_9CYAN</name>
<dbReference type="InterPro" id="IPR050128">
    <property type="entry name" value="Sulfate_adenylyltrnsfr_sub2"/>
</dbReference>
<dbReference type="InterPro" id="IPR017598">
    <property type="entry name" value="SulphurTrfase_DndC"/>
</dbReference>
<sequence length="522" mass="60337">MAETQTLLFPGRSVDQLVEDIKFLTAEIQELYCADDIPWIIGVSWGKDSTSVLQLVWNAIAELPKEKRQKTIYVITTDTLVENPIVAAWVKKSMERLRKAAKEKEMPIQAHLLKPEISQTYWTGLIGKGYPAPRHKFRWCTSRLKIDPSNRFIRNIVRSNGEAIVVLGIRKTESINRANIMTKREAKRVRDRLSPHPHLPNSLLYSPIEDWRTDEVWLYLMQWENPWGHSNKDLFAMYRGATADNECPLVVDTSTPSCGSSRFGCWVCTLVDSDKSLNAMIQNDEEKEWLQPLVDFRLELDIWNEHDKRDFRRIWGTVQLFERNIDGKISVKPIRGPYTKEYREYLLRKLLEAQTEIRRTAPEDMRDITLISDDELSEIRRIWLEEKHELDDSLPKIYEEVTGQPFNDPRVGVAKKLLGSDEWEILQEICAEDSMYLELMSKLIGTESHYYVKRRGIFEALDGCFESSSRDEKDAVGTAYYQRDLKVAAGGGGIDEVKQLELNPWSDVKYGQQGVDAVDGDD</sequence>
<dbReference type="EMBL" id="CP159837">
    <property type="protein sequence ID" value="XCM38101.1"/>
    <property type="molecule type" value="Genomic_DNA"/>
</dbReference>
<dbReference type="GO" id="GO:0003824">
    <property type="term" value="F:catalytic activity"/>
    <property type="evidence" value="ECO:0007669"/>
    <property type="project" value="InterPro"/>
</dbReference>
<dbReference type="REBASE" id="845426">
    <property type="entry name" value="M.Pra2DndCP"/>
</dbReference>
<gene>
    <name evidence="2" type="primary">dndC</name>
    <name evidence="2" type="ORF">ABWT76_000927</name>
</gene>
<reference evidence="2" key="1">
    <citation type="submission" date="2024-07" db="EMBL/GenBank/DDBJ databases">
        <authorList>
            <person name="Kim Y.J."/>
            <person name="Jeong J.Y."/>
        </authorList>
    </citation>
    <scope>NUCLEOTIDE SEQUENCE</scope>
    <source>
        <strain evidence="2">GIHE-MW2</strain>
    </source>
</reference>
<evidence type="ECO:0000313" key="2">
    <source>
        <dbReference type="EMBL" id="XCM38101.1"/>
    </source>
</evidence>
<accession>A0AAU8JIJ6</accession>
<dbReference type="InterPro" id="IPR002500">
    <property type="entry name" value="PAPS_reduct_dom"/>
</dbReference>
<dbReference type="AlphaFoldDB" id="A0AAU8JIJ6"/>
<dbReference type="NCBIfam" id="NF005316">
    <property type="entry name" value="PRK06850.1"/>
    <property type="match status" value="1"/>
</dbReference>
<dbReference type="Gene3D" id="3.40.50.620">
    <property type="entry name" value="HUPs"/>
    <property type="match status" value="1"/>
</dbReference>
<dbReference type="NCBIfam" id="TIGR03183">
    <property type="entry name" value="DNA_S_dndC"/>
    <property type="match status" value="1"/>
</dbReference>
<proteinExistence type="predicted"/>
<dbReference type="SUPFAM" id="SSF52402">
    <property type="entry name" value="Adenine nucleotide alpha hydrolases-like"/>
    <property type="match status" value="1"/>
</dbReference>
<organism evidence="2">
    <name type="scientific">Planktothricoides raciborskii GIHE-MW2</name>
    <dbReference type="NCBI Taxonomy" id="2792601"/>
    <lineage>
        <taxon>Bacteria</taxon>
        <taxon>Bacillati</taxon>
        <taxon>Cyanobacteriota</taxon>
        <taxon>Cyanophyceae</taxon>
        <taxon>Oscillatoriophycideae</taxon>
        <taxon>Oscillatoriales</taxon>
        <taxon>Oscillatoriaceae</taxon>
        <taxon>Planktothricoides</taxon>
    </lineage>
</organism>
<evidence type="ECO:0000259" key="1">
    <source>
        <dbReference type="Pfam" id="PF01507"/>
    </source>
</evidence>
<dbReference type="PANTHER" id="PTHR43196:SF2">
    <property type="entry name" value="PHOSPHOADENOSINE PHOSPHOSULFATE REDUCTASE"/>
    <property type="match status" value="1"/>
</dbReference>
<dbReference type="Pfam" id="PF01507">
    <property type="entry name" value="PAPS_reduct"/>
    <property type="match status" value="1"/>
</dbReference>
<protein>
    <submittedName>
        <fullName evidence="2">DNA phosphorothioation system sulfurtransferase DndC</fullName>
    </submittedName>
</protein>
<dbReference type="PANTHER" id="PTHR43196">
    <property type="entry name" value="SULFATE ADENYLYLTRANSFERASE SUBUNIT 2"/>
    <property type="match status" value="1"/>
</dbReference>
<dbReference type="RefSeq" id="WP_354635720.1">
    <property type="nucleotide sequence ID" value="NZ_CP159837.1"/>
</dbReference>